<comment type="caution">
    <text evidence="2">The sequence shown here is derived from an EMBL/GenBank/DDBJ whole genome shotgun (WGS) entry which is preliminary data.</text>
</comment>
<proteinExistence type="predicted"/>
<reference evidence="3" key="1">
    <citation type="submission" date="2018-03" db="EMBL/GenBank/DDBJ databases">
        <title>Ecological and genomic features of two cosmopolitan and abundant freshwater picocyanobacteria.</title>
        <authorList>
            <person name="Cabello-Yeves P.J."/>
            <person name="Picazo A."/>
            <person name="Camacho A."/>
            <person name="Callieri C."/>
            <person name="Rosselli R."/>
            <person name="Roda-Garcia J."/>
            <person name="Coutinho F.H."/>
            <person name="Rodriguez-Valera F."/>
        </authorList>
    </citation>
    <scope>NUCLEOTIDE SEQUENCE [LARGE SCALE GENOMIC DNA]</scope>
    <source>
        <strain evidence="3">Tous</strain>
    </source>
</reference>
<keyword evidence="1" id="KW-0812">Transmembrane</keyword>
<dbReference type="EMBL" id="PXVC01000208">
    <property type="protein sequence ID" value="PSI00220.1"/>
    <property type="molecule type" value="Genomic_DNA"/>
</dbReference>
<name>A0A2P7EAI6_9SYNE</name>
<keyword evidence="1" id="KW-1133">Transmembrane helix</keyword>
<sequence length="89" mass="9432">MADHEGQKLSVREMINAHLFPLLALVATASSVSIALSLGPIAGQASRWNKCYDGGLAWLDRNSPRIKGGDRLSLAANFCNGGSPNKPAR</sequence>
<protein>
    <submittedName>
        <fullName evidence="2">Uncharacterized protein</fullName>
    </submittedName>
</protein>
<evidence type="ECO:0000313" key="2">
    <source>
        <dbReference type="EMBL" id="PSI00220.1"/>
    </source>
</evidence>
<dbReference type="AlphaFoldDB" id="A0A2P7EAI6"/>
<dbReference type="Proteomes" id="UP000240206">
    <property type="component" value="Unassembled WGS sequence"/>
</dbReference>
<evidence type="ECO:0000313" key="3">
    <source>
        <dbReference type="Proteomes" id="UP000240206"/>
    </source>
</evidence>
<keyword evidence="1" id="KW-0472">Membrane</keyword>
<accession>A0A2P7EAI6</accession>
<keyword evidence="3" id="KW-1185">Reference proteome</keyword>
<dbReference type="RefSeq" id="WP_106501164.1">
    <property type="nucleotide sequence ID" value="NZ_PXVC01000208.1"/>
</dbReference>
<feature type="transmembrane region" description="Helical" evidence="1">
    <location>
        <begin position="20"/>
        <end position="42"/>
    </location>
</feature>
<gene>
    <name evidence="2" type="ORF">C7K08_14350</name>
</gene>
<organism evidence="2 3">
    <name type="scientific">Synechococcus lacustris str. Tous</name>
    <dbReference type="NCBI Taxonomy" id="1910958"/>
    <lineage>
        <taxon>Bacteria</taxon>
        <taxon>Bacillati</taxon>
        <taxon>Cyanobacteriota</taxon>
        <taxon>Cyanophyceae</taxon>
        <taxon>Synechococcales</taxon>
        <taxon>Synechococcaceae</taxon>
        <taxon>Synechococcus</taxon>
    </lineage>
</organism>
<evidence type="ECO:0000256" key="1">
    <source>
        <dbReference type="SAM" id="Phobius"/>
    </source>
</evidence>